<dbReference type="Pfam" id="PF02518">
    <property type="entry name" value="HATPase_c"/>
    <property type="match status" value="1"/>
</dbReference>
<evidence type="ECO:0000259" key="16">
    <source>
        <dbReference type="PROSITE" id="PS50109"/>
    </source>
</evidence>
<proteinExistence type="predicted"/>
<dbReference type="CDD" id="cd00082">
    <property type="entry name" value="HisKA"/>
    <property type="match status" value="1"/>
</dbReference>
<dbReference type="SMART" id="SM00448">
    <property type="entry name" value="REC"/>
    <property type="match status" value="1"/>
</dbReference>
<keyword evidence="6 15" id="KW-0812">Transmembrane</keyword>
<dbReference type="FunFam" id="3.30.565.10:FF:000010">
    <property type="entry name" value="Sensor histidine kinase RcsC"/>
    <property type="match status" value="1"/>
</dbReference>
<dbReference type="PROSITE" id="PS50110">
    <property type="entry name" value="RESPONSE_REGULATORY"/>
    <property type="match status" value="1"/>
</dbReference>
<dbReference type="SUPFAM" id="SSF47384">
    <property type="entry name" value="Homodimeric domain of signal transducing histidine kinase"/>
    <property type="match status" value="1"/>
</dbReference>
<accession>A0A853I6C7</accession>
<feature type="transmembrane region" description="Helical" evidence="15">
    <location>
        <begin position="164"/>
        <end position="183"/>
    </location>
</feature>
<keyword evidence="11" id="KW-0902">Two-component regulatory system</keyword>
<evidence type="ECO:0000256" key="13">
    <source>
        <dbReference type="PROSITE-ProRule" id="PRU00169"/>
    </source>
</evidence>
<dbReference type="CDD" id="cd17546">
    <property type="entry name" value="REC_hyHK_CKI1_RcsC-like"/>
    <property type="match status" value="1"/>
</dbReference>
<evidence type="ECO:0000256" key="10">
    <source>
        <dbReference type="ARBA" id="ARBA00022989"/>
    </source>
</evidence>
<organism evidence="18 19">
    <name type="scientific">Spartinivicinus marinus</name>
    <dbReference type="NCBI Taxonomy" id="2994442"/>
    <lineage>
        <taxon>Bacteria</taxon>
        <taxon>Pseudomonadati</taxon>
        <taxon>Pseudomonadota</taxon>
        <taxon>Gammaproteobacteria</taxon>
        <taxon>Oceanospirillales</taxon>
        <taxon>Zooshikellaceae</taxon>
        <taxon>Spartinivicinus</taxon>
    </lineage>
</organism>
<evidence type="ECO:0000256" key="1">
    <source>
        <dbReference type="ARBA" id="ARBA00000085"/>
    </source>
</evidence>
<reference evidence="18 19" key="1">
    <citation type="submission" date="2020-07" db="EMBL/GenBank/DDBJ databases">
        <title>Endozoicomonas sp. nov., isolated from sediment.</title>
        <authorList>
            <person name="Gu T."/>
        </authorList>
    </citation>
    <scope>NUCLEOTIDE SEQUENCE [LARGE SCALE GENOMIC DNA]</scope>
    <source>
        <strain evidence="18 19">SM1973</strain>
    </source>
</reference>
<comment type="caution">
    <text evidence="18">The sequence shown here is derived from an EMBL/GenBank/DDBJ whole genome shotgun (WGS) entry which is preliminary data.</text>
</comment>
<dbReference type="Gene3D" id="6.10.340.10">
    <property type="match status" value="1"/>
</dbReference>
<dbReference type="InterPro" id="IPR004358">
    <property type="entry name" value="Sig_transdc_His_kin-like_C"/>
</dbReference>
<dbReference type="InterPro" id="IPR005467">
    <property type="entry name" value="His_kinase_dom"/>
</dbReference>
<dbReference type="Pfam" id="PF00512">
    <property type="entry name" value="HisKA"/>
    <property type="match status" value="1"/>
</dbReference>
<keyword evidence="8" id="KW-0418">Kinase</keyword>
<sequence>MNIKFTERLSYKQARNTVLLAFFIGTLLSFVQVAMDFSYEKTFIDHQIKSIIDITRNPAARMAYNIDTELSQELVNGLLESPTIISAQLLDNSGVVLAQAREPVQAAPYRDLSDFLFGKTRHYREVLHIDYNPQERLGILEIEIDTYAIGANFLQRAAMTLITGFIRSLFLSIILLLLFYAMLTKPLVGIIKSMRQLDPERDESAKLPCPPGHERDEIGELVSSTNHHFTSINSHLKKRHQAEDQLRHYLTELETIVDERTSELLAANKKLQSSNDMLNRARQEAERMANARAAFLANMSHEIRTPINGVLGMIGLTLDTDLTPEQKQQLTIAYNSGKVLIQLLNDILDLSKFESGKLLLEQVEFDLRDTIEDVVNLFSQNATDKHLSLECDIDPAIPENLVGDPTRIHQILGNLVSNAIKFTAEGSVKVAASILKESPVEFAIQFEVSDTGIGISQETIDEVFKPFSQADESIHRKYGGTGLGLALSKNLAEAMGGSLKAQSTLDKGSIFTVTLPLPKPEQVQHIEIDQQLRQHHILIYCHEALQETLSHYFSYWQMPHTLLDNQTPLASQLQDRQLAPYSCIILDNPGVIQEFYSLAPDINIIYATPHQSLLTRQEVELLHINQQLPLPLRRNDLYQTLLTTFHISMPESNITPIQTTTDAHAPSYQLLVVEDNHINQMVAKGMLEKLGHQVTLASHGQDCINLCEENNFDLIFMDCNMPVLDGYAATQQLRNNSATQHIPIVALTANALSHDRQKCLNAGMDDYIAKPFKSEQLRQVIDKWISPKPSQKTA</sequence>
<dbReference type="GO" id="GO:0005524">
    <property type="term" value="F:ATP binding"/>
    <property type="evidence" value="ECO:0007669"/>
    <property type="project" value="UniProtKB-KW"/>
</dbReference>
<evidence type="ECO:0000256" key="12">
    <source>
        <dbReference type="ARBA" id="ARBA00023136"/>
    </source>
</evidence>
<dbReference type="Gene3D" id="3.40.50.2300">
    <property type="match status" value="1"/>
</dbReference>
<dbReference type="PROSITE" id="PS50109">
    <property type="entry name" value="HIS_KIN"/>
    <property type="match status" value="1"/>
</dbReference>
<evidence type="ECO:0000256" key="2">
    <source>
        <dbReference type="ARBA" id="ARBA00004370"/>
    </source>
</evidence>
<feature type="domain" description="Histidine kinase" evidence="16">
    <location>
        <begin position="298"/>
        <end position="519"/>
    </location>
</feature>
<dbReference type="PRINTS" id="PR00344">
    <property type="entry name" value="BCTRLSENSOR"/>
</dbReference>
<dbReference type="SMART" id="SM00387">
    <property type="entry name" value="HATPase_c"/>
    <property type="match status" value="1"/>
</dbReference>
<dbReference type="PANTHER" id="PTHR45339">
    <property type="entry name" value="HYBRID SIGNAL TRANSDUCTION HISTIDINE KINASE J"/>
    <property type="match status" value="1"/>
</dbReference>
<comment type="subcellular location">
    <subcellularLocation>
        <location evidence="2">Membrane</location>
    </subcellularLocation>
</comment>
<dbReference type="Gene3D" id="3.30.565.10">
    <property type="entry name" value="Histidine kinase-like ATPase, C-terminal domain"/>
    <property type="match status" value="1"/>
</dbReference>
<keyword evidence="12 15" id="KW-0472">Membrane</keyword>
<dbReference type="CDD" id="cd16922">
    <property type="entry name" value="HATPase_EvgS-ArcB-TorS-like"/>
    <property type="match status" value="1"/>
</dbReference>
<feature type="transmembrane region" description="Helical" evidence="15">
    <location>
        <begin position="20"/>
        <end position="39"/>
    </location>
</feature>
<evidence type="ECO:0000256" key="3">
    <source>
        <dbReference type="ARBA" id="ARBA00012438"/>
    </source>
</evidence>
<keyword evidence="14" id="KW-0175">Coiled coil</keyword>
<comment type="catalytic activity">
    <reaction evidence="1">
        <text>ATP + protein L-histidine = ADP + protein N-phospho-L-histidine.</text>
        <dbReference type="EC" id="2.7.13.3"/>
    </reaction>
</comment>
<dbReference type="Gene3D" id="1.10.287.130">
    <property type="match status" value="1"/>
</dbReference>
<evidence type="ECO:0000256" key="9">
    <source>
        <dbReference type="ARBA" id="ARBA00022840"/>
    </source>
</evidence>
<gene>
    <name evidence="18" type="ORF">H0A36_02070</name>
</gene>
<dbReference type="InterPro" id="IPR011006">
    <property type="entry name" value="CheY-like_superfamily"/>
</dbReference>
<evidence type="ECO:0000313" key="18">
    <source>
        <dbReference type="EMBL" id="NYZ64775.1"/>
    </source>
</evidence>
<evidence type="ECO:0000259" key="17">
    <source>
        <dbReference type="PROSITE" id="PS50110"/>
    </source>
</evidence>
<dbReference type="SUPFAM" id="SSF52172">
    <property type="entry name" value="CheY-like"/>
    <property type="match status" value="1"/>
</dbReference>
<dbReference type="Proteomes" id="UP000569732">
    <property type="component" value="Unassembled WGS sequence"/>
</dbReference>
<keyword evidence="19" id="KW-1185">Reference proteome</keyword>
<dbReference type="EMBL" id="JACCKB010000002">
    <property type="protein sequence ID" value="NYZ64775.1"/>
    <property type="molecule type" value="Genomic_DNA"/>
</dbReference>
<feature type="modified residue" description="4-aspartylphosphate" evidence="13">
    <location>
        <position position="718"/>
    </location>
</feature>
<keyword evidence="7" id="KW-0547">Nucleotide-binding</keyword>
<feature type="coiled-coil region" evidence="14">
    <location>
        <begin position="239"/>
        <end position="298"/>
    </location>
</feature>
<evidence type="ECO:0000256" key="11">
    <source>
        <dbReference type="ARBA" id="ARBA00023012"/>
    </source>
</evidence>
<dbReference type="InterPro" id="IPR001789">
    <property type="entry name" value="Sig_transdc_resp-reg_receiver"/>
</dbReference>
<evidence type="ECO:0000313" key="19">
    <source>
        <dbReference type="Proteomes" id="UP000569732"/>
    </source>
</evidence>
<name>A0A853I6C7_9GAMM</name>
<evidence type="ECO:0000256" key="15">
    <source>
        <dbReference type="SAM" id="Phobius"/>
    </source>
</evidence>
<dbReference type="GO" id="GO:0016020">
    <property type="term" value="C:membrane"/>
    <property type="evidence" value="ECO:0007669"/>
    <property type="project" value="UniProtKB-SubCell"/>
</dbReference>
<dbReference type="EC" id="2.7.13.3" evidence="3"/>
<dbReference type="GO" id="GO:0000155">
    <property type="term" value="F:phosphorelay sensor kinase activity"/>
    <property type="evidence" value="ECO:0007669"/>
    <property type="project" value="InterPro"/>
</dbReference>
<evidence type="ECO:0000256" key="4">
    <source>
        <dbReference type="ARBA" id="ARBA00022553"/>
    </source>
</evidence>
<evidence type="ECO:0000256" key="7">
    <source>
        <dbReference type="ARBA" id="ARBA00022741"/>
    </source>
</evidence>
<evidence type="ECO:0000256" key="14">
    <source>
        <dbReference type="SAM" id="Coils"/>
    </source>
</evidence>
<evidence type="ECO:0000256" key="8">
    <source>
        <dbReference type="ARBA" id="ARBA00022777"/>
    </source>
</evidence>
<keyword evidence="4 13" id="KW-0597">Phosphoprotein</keyword>
<keyword evidence="9" id="KW-0067">ATP-binding</keyword>
<dbReference type="SUPFAM" id="SSF55874">
    <property type="entry name" value="ATPase domain of HSP90 chaperone/DNA topoisomerase II/histidine kinase"/>
    <property type="match status" value="1"/>
</dbReference>
<dbReference type="FunFam" id="1.10.287.130:FF:000004">
    <property type="entry name" value="Ethylene receptor 1"/>
    <property type="match status" value="1"/>
</dbReference>
<keyword evidence="10 15" id="KW-1133">Transmembrane helix</keyword>
<dbReference type="InterPro" id="IPR003594">
    <property type="entry name" value="HATPase_dom"/>
</dbReference>
<evidence type="ECO:0000256" key="5">
    <source>
        <dbReference type="ARBA" id="ARBA00022679"/>
    </source>
</evidence>
<dbReference type="InterPro" id="IPR003661">
    <property type="entry name" value="HisK_dim/P_dom"/>
</dbReference>
<feature type="domain" description="Response regulatory" evidence="17">
    <location>
        <begin position="669"/>
        <end position="785"/>
    </location>
</feature>
<evidence type="ECO:0000256" key="6">
    <source>
        <dbReference type="ARBA" id="ARBA00022692"/>
    </source>
</evidence>
<dbReference type="Pfam" id="PF00072">
    <property type="entry name" value="Response_reg"/>
    <property type="match status" value="1"/>
</dbReference>
<keyword evidence="5" id="KW-0808">Transferase</keyword>
<dbReference type="SMART" id="SM00388">
    <property type="entry name" value="HisKA"/>
    <property type="match status" value="1"/>
</dbReference>
<dbReference type="InterPro" id="IPR036890">
    <property type="entry name" value="HATPase_C_sf"/>
</dbReference>
<protein>
    <recommendedName>
        <fullName evidence="3">histidine kinase</fullName>
        <ecNumber evidence="3">2.7.13.3</ecNumber>
    </recommendedName>
</protein>
<dbReference type="RefSeq" id="WP_180566807.1">
    <property type="nucleotide sequence ID" value="NZ_JACCKB010000002.1"/>
</dbReference>
<dbReference type="PANTHER" id="PTHR45339:SF1">
    <property type="entry name" value="HYBRID SIGNAL TRANSDUCTION HISTIDINE KINASE J"/>
    <property type="match status" value="1"/>
</dbReference>
<dbReference type="InterPro" id="IPR036097">
    <property type="entry name" value="HisK_dim/P_sf"/>
</dbReference>
<dbReference type="AlphaFoldDB" id="A0A853I6C7"/>